<dbReference type="InterPro" id="IPR035940">
    <property type="entry name" value="CAP_sf"/>
</dbReference>
<evidence type="ECO:0000259" key="2">
    <source>
        <dbReference type="SMART" id="SM00198"/>
    </source>
</evidence>
<reference evidence="3 4" key="1">
    <citation type="journal article" date="2024" name="BMC Genomics">
        <title>Genome assembly of redclaw crayfish (Cherax quadricarinatus) provides insights into its immune adaptation and hypoxia tolerance.</title>
        <authorList>
            <person name="Liu Z."/>
            <person name="Zheng J."/>
            <person name="Li H."/>
            <person name="Fang K."/>
            <person name="Wang S."/>
            <person name="He J."/>
            <person name="Zhou D."/>
            <person name="Weng S."/>
            <person name="Chi M."/>
            <person name="Gu Z."/>
            <person name="He J."/>
            <person name="Li F."/>
            <person name="Wang M."/>
        </authorList>
    </citation>
    <scope>NUCLEOTIDE SEQUENCE [LARGE SCALE GENOMIC DNA]</scope>
    <source>
        <strain evidence="3">ZL_2023a</strain>
    </source>
</reference>
<dbReference type="PANTHER" id="PTHR10334">
    <property type="entry name" value="CYSTEINE-RICH SECRETORY PROTEIN-RELATED"/>
    <property type="match status" value="1"/>
</dbReference>
<proteinExistence type="predicted"/>
<dbReference type="Pfam" id="PF00188">
    <property type="entry name" value="CAP"/>
    <property type="match status" value="1"/>
</dbReference>
<evidence type="ECO:0000313" key="3">
    <source>
        <dbReference type="EMBL" id="KAK8752584.1"/>
    </source>
</evidence>
<name>A0AAW0YLA4_CHEQU</name>
<organism evidence="3 4">
    <name type="scientific">Cherax quadricarinatus</name>
    <name type="common">Australian red claw crayfish</name>
    <dbReference type="NCBI Taxonomy" id="27406"/>
    <lineage>
        <taxon>Eukaryota</taxon>
        <taxon>Metazoa</taxon>
        <taxon>Ecdysozoa</taxon>
        <taxon>Arthropoda</taxon>
        <taxon>Crustacea</taxon>
        <taxon>Multicrustacea</taxon>
        <taxon>Malacostraca</taxon>
        <taxon>Eumalacostraca</taxon>
        <taxon>Eucarida</taxon>
        <taxon>Decapoda</taxon>
        <taxon>Pleocyemata</taxon>
        <taxon>Astacidea</taxon>
        <taxon>Parastacoidea</taxon>
        <taxon>Parastacidae</taxon>
        <taxon>Cherax</taxon>
    </lineage>
</organism>
<dbReference type="Gene3D" id="3.40.33.10">
    <property type="entry name" value="CAP"/>
    <property type="match status" value="1"/>
</dbReference>
<keyword evidence="4" id="KW-1185">Reference proteome</keyword>
<dbReference type="AlphaFoldDB" id="A0AAW0YLA4"/>
<evidence type="ECO:0000313" key="4">
    <source>
        <dbReference type="Proteomes" id="UP001445076"/>
    </source>
</evidence>
<evidence type="ECO:0000256" key="1">
    <source>
        <dbReference type="SAM" id="MobiDB-lite"/>
    </source>
</evidence>
<dbReference type="EMBL" id="JARKIK010000004">
    <property type="protein sequence ID" value="KAK8752584.1"/>
    <property type="molecule type" value="Genomic_DNA"/>
</dbReference>
<feature type="compositionally biased region" description="Basic and acidic residues" evidence="1">
    <location>
        <begin position="425"/>
        <end position="441"/>
    </location>
</feature>
<dbReference type="InterPro" id="IPR034113">
    <property type="entry name" value="SCP_GAPR1-like"/>
</dbReference>
<feature type="compositionally biased region" description="Polar residues" evidence="1">
    <location>
        <begin position="460"/>
        <end position="469"/>
    </location>
</feature>
<dbReference type="FunFam" id="3.40.33.10:FF:000010">
    <property type="entry name" value="Predicted protein"/>
    <property type="match status" value="1"/>
</dbReference>
<feature type="region of interest" description="Disordered" evidence="1">
    <location>
        <begin position="329"/>
        <end position="350"/>
    </location>
</feature>
<feature type="domain" description="SCP" evidence="2">
    <location>
        <begin position="52"/>
        <end position="196"/>
    </location>
</feature>
<dbReference type="SUPFAM" id="SSF55797">
    <property type="entry name" value="PR-1-like"/>
    <property type="match status" value="1"/>
</dbReference>
<gene>
    <name evidence="3" type="ORF">OTU49_006400</name>
</gene>
<dbReference type="InterPro" id="IPR001283">
    <property type="entry name" value="CRISP-related"/>
</dbReference>
<dbReference type="InterPro" id="IPR014044">
    <property type="entry name" value="CAP_dom"/>
</dbReference>
<comment type="caution">
    <text evidence="3">The sequence shown here is derived from an EMBL/GenBank/DDBJ whole genome shotgun (WGS) entry which is preliminary data.</text>
</comment>
<sequence>MRKVVGTPDPLVPKEDLRTRESKQRLFRKIASLRPVVAPRVAEPEPCWGDSEFIRSCLRAHNIYRARHSAAPLRLSSELCRQAQAWVNHLAHTGTFRHRGQPGLGENLFCRNTALILRGRTSVMPDIAGEEVAAYWYSSVRQYKFNKPQNVLQASQGPFTQMVWQESQEFGVGRARSRSGKIIVVAHYTPAGNIEHAFKENVLPLNTRALAAEILGELPGVTSLEEVDGRAAERAMGLLAAQPPRLTGRNATKVIAAHLLGHTASLITTPDEELQVVINRCASLGREARKRASSRVNPAGVSSSLSIIPEASCCPPKFRLRTRASVSPADIQSSVIHETSEGDGGDEEAASRHWLQPHSSQVGDGEHTEVIELKRGDLGTPSSDLDAVSFLGLSPKGSSNTKRSRFGRDTGRWVDGTNSESSDPDAIRSESFDSVDSESHPEPTLPSSWRENGGKEEPHSNQSDDQTQPGVDKHNIDLKLPFEIPDAEHGRLNYYALSPMRY</sequence>
<protein>
    <recommendedName>
        <fullName evidence="2">SCP domain-containing protein</fullName>
    </recommendedName>
</protein>
<dbReference type="CDD" id="cd05382">
    <property type="entry name" value="CAP_GAPR1-like"/>
    <property type="match status" value="1"/>
</dbReference>
<accession>A0AAW0YLA4</accession>
<dbReference type="Proteomes" id="UP001445076">
    <property type="component" value="Unassembled WGS sequence"/>
</dbReference>
<feature type="region of interest" description="Disordered" evidence="1">
    <location>
        <begin position="390"/>
        <end position="479"/>
    </location>
</feature>
<dbReference type="SMART" id="SM00198">
    <property type="entry name" value="SCP"/>
    <property type="match status" value="1"/>
</dbReference>